<dbReference type="Gene3D" id="1.20.80.10">
    <property type="match status" value="1"/>
</dbReference>
<dbReference type="InterPro" id="IPR014352">
    <property type="entry name" value="FERM/acyl-CoA-bd_prot_sf"/>
</dbReference>
<dbReference type="PANTHER" id="PTHR23310">
    <property type="entry name" value="ACYL-COA-BINDING PROTEIN, ACBP"/>
    <property type="match status" value="1"/>
</dbReference>
<proteinExistence type="predicted"/>
<dbReference type="GO" id="GO:0000062">
    <property type="term" value="F:fatty-acyl-CoA binding"/>
    <property type="evidence" value="ECO:0007669"/>
    <property type="project" value="InterPro"/>
</dbReference>
<evidence type="ECO:0000259" key="2">
    <source>
        <dbReference type="PROSITE" id="PS51228"/>
    </source>
</evidence>
<keyword evidence="4" id="KW-1185">Reference proteome</keyword>
<dbReference type="PRINTS" id="PR00689">
    <property type="entry name" value="ACOABINDINGP"/>
</dbReference>
<dbReference type="RefSeq" id="WP_101955073.1">
    <property type="nucleotide sequence ID" value="NZ_JAFMUP010000016.1"/>
</dbReference>
<dbReference type="Pfam" id="PF00887">
    <property type="entry name" value="ACBP"/>
    <property type="match status" value="1"/>
</dbReference>
<dbReference type="PROSITE" id="PS51228">
    <property type="entry name" value="ACB_2"/>
    <property type="match status" value="1"/>
</dbReference>
<feature type="domain" description="ACB" evidence="2">
    <location>
        <begin position="5"/>
        <end position="89"/>
    </location>
</feature>
<accession>A0AAP1REC3</accession>
<dbReference type="AlphaFoldDB" id="A0AAP1REC3"/>
<dbReference type="InterPro" id="IPR035984">
    <property type="entry name" value="Acyl-CoA-binding_sf"/>
</dbReference>
<dbReference type="GO" id="GO:0006631">
    <property type="term" value="P:fatty acid metabolic process"/>
    <property type="evidence" value="ECO:0007669"/>
    <property type="project" value="TreeGrafter"/>
</dbReference>
<keyword evidence="1" id="KW-0446">Lipid-binding</keyword>
<comment type="caution">
    <text evidence="3">The sequence shown here is derived from an EMBL/GenBank/DDBJ whole genome shotgun (WGS) entry which is preliminary data.</text>
</comment>
<evidence type="ECO:0000313" key="4">
    <source>
        <dbReference type="Proteomes" id="UP000806077"/>
    </source>
</evidence>
<dbReference type="SUPFAM" id="SSF47027">
    <property type="entry name" value="Acyl-CoA binding protein"/>
    <property type="match status" value="1"/>
</dbReference>
<reference evidence="3 4" key="1">
    <citation type="journal article" date="2020" name="Int. J. Syst. Evol. Microbiol.">
        <title>Tenacibaculum piscium sp. nov., isolated from skin ulcers of sea-farmed fish, and description of Tenacibaculum finnmarkense sp. nov. with subdivision into genomovars finnmarkense and ulcerans.</title>
        <authorList>
            <person name="Olsen A.B."/>
            <person name="Spilsberg B."/>
            <person name="Nilsen H.K."/>
            <person name="Lagesen K."/>
            <person name="Gulla S."/>
            <person name="Avendano-Herrera R."/>
            <person name="Irgang R."/>
            <person name="Duchaud E."/>
            <person name="Colquhoun D.J."/>
        </authorList>
    </citation>
    <scope>NUCLEOTIDE SEQUENCE [LARGE SCALE GENOMIC DNA]</scope>
    <source>
        <strain evidence="3 4">TNO037</strain>
    </source>
</reference>
<evidence type="ECO:0000313" key="3">
    <source>
        <dbReference type="EMBL" id="MBE7694487.1"/>
    </source>
</evidence>
<gene>
    <name evidence="3" type="ORF">F7645_03455</name>
</gene>
<dbReference type="Proteomes" id="UP000806077">
    <property type="component" value="Unassembled WGS sequence"/>
</dbReference>
<dbReference type="InterPro" id="IPR000582">
    <property type="entry name" value="Acyl-CoA-binding_protein"/>
</dbReference>
<dbReference type="EMBL" id="WXXV01000003">
    <property type="protein sequence ID" value="MBE7694487.1"/>
    <property type="molecule type" value="Genomic_DNA"/>
</dbReference>
<name>A0AAP1REC3_9FLAO</name>
<sequence length="89" mass="10491">MLNTLDIQFKEAYEKASSIKEKLPPDTMLRLYSYYKQAVKGDLFPLNENDNDNDNLRNGFKFNAWIQLRGMNENQAKQEYINLINSIIK</sequence>
<organism evidence="3 4">
    <name type="scientific">Tenacibaculum finnmarkense genomovar finnmarkense</name>
    <dbReference type="NCBI Taxonomy" id="1458503"/>
    <lineage>
        <taxon>Bacteria</taxon>
        <taxon>Pseudomonadati</taxon>
        <taxon>Bacteroidota</taxon>
        <taxon>Flavobacteriia</taxon>
        <taxon>Flavobacteriales</taxon>
        <taxon>Flavobacteriaceae</taxon>
        <taxon>Tenacibaculum</taxon>
        <taxon>Tenacibaculum finnmarkense</taxon>
    </lineage>
</organism>
<evidence type="ECO:0000256" key="1">
    <source>
        <dbReference type="ARBA" id="ARBA00023121"/>
    </source>
</evidence>
<protein>
    <submittedName>
        <fullName evidence="3">Phosphatidylserine decarboxylase</fullName>
    </submittedName>
</protein>
<dbReference type="PANTHER" id="PTHR23310:SF62">
    <property type="entry name" value="ACYL-COA BINDING PROTEIN 1, ISOFORM A"/>
    <property type="match status" value="1"/>
</dbReference>